<keyword evidence="3" id="KW-0378">Hydrolase</keyword>
<organism evidence="4 5">
    <name type="scientific">Azospirillum argentinense</name>
    <dbReference type="NCBI Taxonomy" id="2970906"/>
    <lineage>
        <taxon>Bacteria</taxon>
        <taxon>Pseudomonadati</taxon>
        <taxon>Pseudomonadota</taxon>
        <taxon>Alphaproteobacteria</taxon>
        <taxon>Rhodospirillales</taxon>
        <taxon>Azospirillaceae</taxon>
        <taxon>Azospirillum</taxon>
    </lineage>
</organism>
<accession>A0A0P0EWE0</accession>
<dbReference type="NCBIfam" id="TIGR00730">
    <property type="entry name" value="Rossman fold protein, TIGR00730 family"/>
    <property type="match status" value="1"/>
</dbReference>
<dbReference type="EMBL" id="CP032321">
    <property type="protein sequence ID" value="QCN95824.1"/>
    <property type="molecule type" value="Genomic_DNA"/>
</dbReference>
<evidence type="ECO:0000313" key="4">
    <source>
        <dbReference type="EMBL" id="QCN95824.1"/>
    </source>
</evidence>
<keyword evidence="3" id="KW-0203">Cytokinin biosynthesis</keyword>
<reference evidence="4 5" key="1">
    <citation type="submission" date="2018-09" db="EMBL/GenBank/DDBJ databases">
        <title>Whole genome based analysis of evolution and adaptive divergence in Indian and Brazilian strains of Azospirillum brasilense.</title>
        <authorList>
            <person name="Singh C."/>
            <person name="Tripathi A.K."/>
        </authorList>
    </citation>
    <scope>NUCLEOTIDE SEQUENCE [LARGE SCALE GENOMIC DNA]</scope>
    <source>
        <strain evidence="4 5">MTCC4035</strain>
    </source>
</reference>
<comment type="similarity">
    <text evidence="2 3">Belongs to the LOG family.</text>
</comment>
<evidence type="ECO:0000256" key="2">
    <source>
        <dbReference type="ARBA" id="ARBA00006763"/>
    </source>
</evidence>
<dbReference type="GO" id="GO:0008714">
    <property type="term" value="F:AMP nucleosidase activity"/>
    <property type="evidence" value="ECO:0007669"/>
    <property type="project" value="UniProtKB-EC"/>
</dbReference>
<dbReference type="SMR" id="A0A0P0EWE0"/>
<dbReference type="InterPro" id="IPR031100">
    <property type="entry name" value="LOG_fam"/>
</dbReference>
<dbReference type="GO" id="GO:0005829">
    <property type="term" value="C:cytosol"/>
    <property type="evidence" value="ECO:0007669"/>
    <property type="project" value="TreeGrafter"/>
</dbReference>
<gene>
    <name evidence="4" type="ORF">D3093_11445</name>
</gene>
<evidence type="ECO:0000313" key="5">
    <source>
        <dbReference type="Proteomes" id="UP000298595"/>
    </source>
</evidence>
<proteinExistence type="inferred from homology"/>
<dbReference type="InterPro" id="IPR005269">
    <property type="entry name" value="LOG"/>
</dbReference>
<protein>
    <recommendedName>
        <fullName evidence="3">Cytokinin riboside 5'-monophosphate phosphoribohydrolase</fullName>
        <ecNumber evidence="3">3.2.2.n1</ecNumber>
    </recommendedName>
</protein>
<comment type="catalytic activity">
    <reaction evidence="1">
        <text>AMP + H2O = D-ribose 5-phosphate + adenine</text>
        <dbReference type="Rhea" id="RHEA:20129"/>
        <dbReference type="ChEBI" id="CHEBI:15377"/>
        <dbReference type="ChEBI" id="CHEBI:16708"/>
        <dbReference type="ChEBI" id="CHEBI:78346"/>
        <dbReference type="ChEBI" id="CHEBI:456215"/>
        <dbReference type="EC" id="3.2.2.4"/>
    </reaction>
</comment>
<name>A0A0P0EWE0_9PROT</name>
<evidence type="ECO:0000256" key="1">
    <source>
        <dbReference type="ARBA" id="ARBA00000274"/>
    </source>
</evidence>
<dbReference type="PANTHER" id="PTHR31223">
    <property type="entry name" value="LOG FAMILY PROTEIN YJL055W"/>
    <property type="match status" value="1"/>
</dbReference>
<dbReference type="Pfam" id="PF03641">
    <property type="entry name" value="Lysine_decarbox"/>
    <property type="match status" value="1"/>
</dbReference>
<dbReference type="SUPFAM" id="SSF102405">
    <property type="entry name" value="MCP/YpsA-like"/>
    <property type="match status" value="1"/>
</dbReference>
<dbReference type="Proteomes" id="UP000298595">
    <property type="component" value="Chromosome"/>
</dbReference>
<dbReference type="EC" id="3.2.2.n1" evidence="3"/>
<evidence type="ECO:0000256" key="3">
    <source>
        <dbReference type="RuleBase" id="RU363015"/>
    </source>
</evidence>
<dbReference type="Gene3D" id="3.40.50.450">
    <property type="match status" value="1"/>
</dbReference>
<dbReference type="AlphaFoldDB" id="A0A0P0EWE0"/>
<dbReference type="RefSeq" id="WP_035675854.1">
    <property type="nucleotide sequence ID" value="NZ_CP032321.1"/>
</dbReference>
<dbReference type="KEGG" id="aare:D3093_11445"/>
<dbReference type="GeneID" id="56450201"/>
<sequence length="192" mass="20720">MRICVYAGSNPGTNPAYGEAAEQLGRHMAERGIGLVYGGGRTGLMGRIADSVLAAGGTVTGIIPQFLMDKEVGHQGLQELRIVATMHERKALMAELSDGFIALPGGIGTLEELFEVWTWAQLGRHDKPCGLLNAAGFYDGLAGFLDHVAGERFMQPKHRDMLIVRDTAPGILDAFAAYEPPAVRKWLDEART</sequence>
<dbReference type="GO" id="GO:0009691">
    <property type="term" value="P:cytokinin biosynthetic process"/>
    <property type="evidence" value="ECO:0007669"/>
    <property type="project" value="UniProtKB-UniRule"/>
</dbReference>
<dbReference type="PANTHER" id="PTHR31223:SF70">
    <property type="entry name" value="LOG FAMILY PROTEIN YJL055W"/>
    <property type="match status" value="1"/>
</dbReference>